<protein>
    <submittedName>
        <fullName evidence="3">Serine hydrolase</fullName>
    </submittedName>
</protein>
<feature type="signal peptide" evidence="1">
    <location>
        <begin position="1"/>
        <end position="24"/>
    </location>
</feature>
<dbReference type="PANTHER" id="PTHR46825:SF7">
    <property type="entry name" value="D-ALANYL-D-ALANINE CARBOXYPEPTIDASE"/>
    <property type="match status" value="1"/>
</dbReference>
<organism evidence="3 4">
    <name type="scientific">Aquibaculum arenosum</name>
    <dbReference type="NCBI Taxonomy" id="3032591"/>
    <lineage>
        <taxon>Bacteria</taxon>
        <taxon>Pseudomonadati</taxon>
        <taxon>Pseudomonadota</taxon>
        <taxon>Alphaproteobacteria</taxon>
        <taxon>Rhodospirillales</taxon>
        <taxon>Rhodovibrionaceae</taxon>
        <taxon>Aquibaculum</taxon>
    </lineage>
</organism>
<dbReference type="Gene3D" id="3.40.710.10">
    <property type="entry name" value="DD-peptidase/beta-lactamase superfamily"/>
    <property type="match status" value="1"/>
</dbReference>
<keyword evidence="4" id="KW-1185">Reference proteome</keyword>
<dbReference type="InterPro" id="IPR012338">
    <property type="entry name" value="Beta-lactam/transpept-like"/>
</dbReference>
<dbReference type="EMBL" id="JARHUD010000013">
    <property type="protein sequence ID" value="MDF2097377.1"/>
    <property type="molecule type" value="Genomic_DNA"/>
</dbReference>
<dbReference type="PANTHER" id="PTHR46825">
    <property type="entry name" value="D-ALANYL-D-ALANINE-CARBOXYPEPTIDASE/ENDOPEPTIDASE AMPH"/>
    <property type="match status" value="1"/>
</dbReference>
<proteinExistence type="predicted"/>
<feature type="chain" id="PRO_5045765066" evidence="1">
    <location>
        <begin position="25"/>
        <end position="372"/>
    </location>
</feature>
<evidence type="ECO:0000256" key="1">
    <source>
        <dbReference type="SAM" id="SignalP"/>
    </source>
</evidence>
<dbReference type="SUPFAM" id="SSF56601">
    <property type="entry name" value="beta-lactamase/transpeptidase-like"/>
    <property type="match status" value="1"/>
</dbReference>
<reference evidence="3 4" key="1">
    <citation type="submission" date="2023-03" db="EMBL/GenBank/DDBJ databases">
        <title>Fodinicurvata sp. CAU 1616 isolated from sea sendiment.</title>
        <authorList>
            <person name="Kim W."/>
        </authorList>
    </citation>
    <scope>NUCLEOTIDE SEQUENCE [LARGE SCALE GENOMIC DNA]</scope>
    <source>
        <strain evidence="3 4">CAU 1616</strain>
    </source>
</reference>
<dbReference type="InterPro" id="IPR001466">
    <property type="entry name" value="Beta-lactam-related"/>
</dbReference>
<evidence type="ECO:0000259" key="2">
    <source>
        <dbReference type="Pfam" id="PF00144"/>
    </source>
</evidence>
<dbReference type="InterPro" id="IPR050491">
    <property type="entry name" value="AmpC-like"/>
</dbReference>
<evidence type="ECO:0000313" key="4">
    <source>
        <dbReference type="Proteomes" id="UP001215503"/>
    </source>
</evidence>
<gene>
    <name evidence="3" type="ORF">P2G67_15480</name>
</gene>
<comment type="caution">
    <text evidence="3">The sequence shown here is derived from an EMBL/GenBank/DDBJ whole genome shotgun (WGS) entry which is preliminary data.</text>
</comment>
<dbReference type="Pfam" id="PF00144">
    <property type="entry name" value="Beta-lactamase"/>
    <property type="match status" value="1"/>
</dbReference>
<sequence length="372" mass="39239">MSLKLAAGAVLLLLASLNVPGVAAQEASGPQPVAQAIDVAALIETVIDVERPPTVQLAISDEHGTSVISLVRPEHPNAEDEGARELRFAYRSITKSFVGTVVLQLVQEGVLDLDAPLGTYLEDIPGGDEVTLRQLGAMRSGLPDYSDNPALVDALLAAPEREPERRELLELAFAQEISFAPGTAYQYSNTNTLLLGAVIEQVTGEPWQAVVRQRILEPLGLTSVHYGFSREELAAGAFQLEEGGAAEPLPTVAPGWFGAAGALTGTLSDLVAWGEALGSGSLLDDDIHAQRLAAFGPTDDDPSSPYYDRYGFAMGEIGGWIGHTGAGLGYQSLVMYAPGTERVVAILMNGTGENQNLPADIFQALLPSLNAQ</sequence>
<name>A0ABT5YRB4_9PROT</name>
<dbReference type="Proteomes" id="UP001215503">
    <property type="component" value="Unassembled WGS sequence"/>
</dbReference>
<dbReference type="GO" id="GO:0016787">
    <property type="term" value="F:hydrolase activity"/>
    <property type="evidence" value="ECO:0007669"/>
    <property type="project" value="UniProtKB-KW"/>
</dbReference>
<accession>A0ABT5YRB4</accession>
<evidence type="ECO:0000313" key="3">
    <source>
        <dbReference type="EMBL" id="MDF2097377.1"/>
    </source>
</evidence>
<dbReference type="RefSeq" id="WP_275824164.1">
    <property type="nucleotide sequence ID" value="NZ_JARHUD010000013.1"/>
</dbReference>
<keyword evidence="1" id="KW-0732">Signal</keyword>
<keyword evidence="3" id="KW-0378">Hydrolase</keyword>
<feature type="domain" description="Beta-lactamase-related" evidence="2">
    <location>
        <begin position="86"/>
        <end position="362"/>
    </location>
</feature>